<evidence type="ECO:0000256" key="3">
    <source>
        <dbReference type="ARBA" id="ARBA00022516"/>
    </source>
</evidence>
<keyword evidence="7 10" id="KW-0594">Phospholipid biosynthesis</keyword>
<reference evidence="12 13" key="1">
    <citation type="submission" date="2017-04" db="EMBL/GenBank/DDBJ databases">
        <title>Draft genome sequence of Marssonina coronaria NL1: causal agent of apple blotch.</title>
        <authorList>
            <person name="Cheng Q."/>
        </authorList>
    </citation>
    <scope>NUCLEOTIDE SEQUENCE [LARGE SCALE GENOMIC DNA]</scope>
    <source>
        <strain evidence="12 13">NL1</strain>
    </source>
</reference>
<organism evidence="12 13">
    <name type="scientific">Diplocarpon coronariae</name>
    <dbReference type="NCBI Taxonomy" id="2795749"/>
    <lineage>
        <taxon>Eukaryota</taxon>
        <taxon>Fungi</taxon>
        <taxon>Dikarya</taxon>
        <taxon>Ascomycota</taxon>
        <taxon>Pezizomycotina</taxon>
        <taxon>Leotiomycetes</taxon>
        <taxon>Helotiales</taxon>
        <taxon>Drepanopezizaceae</taxon>
        <taxon>Diplocarpon</taxon>
    </lineage>
</organism>
<evidence type="ECO:0000256" key="10">
    <source>
        <dbReference type="RuleBase" id="RU365024"/>
    </source>
</evidence>
<dbReference type="PANTHER" id="PTHR12586:SF1">
    <property type="entry name" value="CDP-DIACYLGLYCEROL--GLYCEROL-3-PHOSPHATE 3-PHOSPHATIDYLTRANSFERASE, MITOCHONDRIAL"/>
    <property type="match status" value="1"/>
</dbReference>
<evidence type="ECO:0000256" key="4">
    <source>
        <dbReference type="ARBA" id="ARBA00022679"/>
    </source>
</evidence>
<evidence type="ECO:0000256" key="6">
    <source>
        <dbReference type="ARBA" id="ARBA00023098"/>
    </source>
</evidence>
<dbReference type="UniPathway" id="UPA00084">
    <property type="reaction ID" value="UER00503"/>
</dbReference>
<dbReference type="InParanoid" id="A0A218YVF9"/>
<keyword evidence="5" id="KW-0677">Repeat</keyword>
<dbReference type="Pfam" id="PF00614">
    <property type="entry name" value="PLDc"/>
    <property type="match status" value="1"/>
</dbReference>
<dbReference type="FunCoup" id="A0A218YVF9">
    <property type="interactions" value="384"/>
</dbReference>
<keyword evidence="8 10" id="KW-1208">Phospholipid metabolism</keyword>
<evidence type="ECO:0000256" key="8">
    <source>
        <dbReference type="ARBA" id="ARBA00023264"/>
    </source>
</evidence>
<evidence type="ECO:0000256" key="2">
    <source>
        <dbReference type="ARBA" id="ARBA00010682"/>
    </source>
</evidence>
<dbReference type="SMART" id="SM00155">
    <property type="entry name" value="PLDc"/>
    <property type="match status" value="2"/>
</dbReference>
<dbReference type="AlphaFoldDB" id="A0A218YVF9"/>
<comment type="function">
    <text evidence="10">Functions in the biosynthesis of the anionic phospholipids phosphatidylglycerol and cardiolipin.</text>
</comment>
<dbReference type="PIRSF" id="PIRSF000850">
    <property type="entry name" value="Phospholipase_D_PSS"/>
    <property type="match status" value="1"/>
</dbReference>
<dbReference type="STRING" id="503106.A0A218YVF9"/>
<comment type="pathway">
    <text evidence="1 10">Phospholipid metabolism; phosphatidylglycerol biosynthesis; phosphatidylglycerol from CDP-diacylglycerol: step 1/2.</text>
</comment>
<comment type="subcellular location">
    <subcellularLocation>
        <location evidence="10">Mitochondrion</location>
    </subcellularLocation>
</comment>
<keyword evidence="3 10" id="KW-0444">Lipid biosynthesis</keyword>
<evidence type="ECO:0000256" key="5">
    <source>
        <dbReference type="ARBA" id="ARBA00022737"/>
    </source>
</evidence>
<keyword evidence="10" id="KW-0067">ATP-binding</keyword>
<comment type="caution">
    <text evidence="12">The sequence shown here is derived from an EMBL/GenBank/DDBJ whole genome shotgun (WGS) entry which is preliminary data.</text>
</comment>
<dbReference type="Gene3D" id="3.30.870.10">
    <property type="entry name" value="Endonuclease Chain A"/>
    <property type="match status" value="2"/>
</dbReference>
<sequence>MNELDRITLKFQIWGSQIDVLRSPSEFYETLKGKILGAENQIFLSTLYIGKTEHELIATLQKALRAKPKLKLSILTDALRGTRESPEASCASLLAPLVSEFGADRIEIRMYHTPNLTGLRKKYIPKRINEGWGLQHMKLYGVDDEIIISGANLSNDYFTDRQDRYLVFSSREITEYFSKIHRAVADISFLLSPDPQLRAGYTLEWPSTNLAPSPLDAPAMYISQASTLLKSLIQPSAVPQKTVGPEPNTTVYPVSQFTPLLVPDSSSELPAIRTILKTLSASEFSNSSWTFTAGYFNPHPSLTTLLLSTASKNNTVITASPWANGFYGSKGVSGLLPAAYTLLSRRFLEAAQTAGRQADIVLKEWRNGTVGEKGGWTYHAKGLWVSLNGEKNPSITVVGSSNYTKRSYGLDLEVGTVIVTSDEGLKRRLGEERDGLGKFAGKMGMDDFISVERRVGIKVRIAMWIVRLVGGAL</sequence>
<proteinExistence type="inferred from homology"/>
<dbReference type="EMBL" id="MZNU01000342">
    <property type="protein sequence ID" value="OWO99766.1"/>
    <property type="molecule type" value="Genomic_DNA"/>
</dbReference>
<dbReference type="CDD" id="cd09135">
    <property type="entry name" value="PLDc_PGS1_euk_1"/>
    <property type="match status" value="1"/>
</dbReference>
<dbReference type="SUPFAM" id="SSF56024">
    <property type="entry name" value="Phospholipase D/nuclease"/>
    <property type="match status" value="1"/>
</dbReference>
<evidence type="ECO:0000256" key="7">
    <source>
        <dbReference type="ARBA" id="ARBA00023209"/>
    </source>
</evidence>
<dbReference type="Proteomes" id="UP000242519">
    <property type="component" value="Unassembled WGS sequence"/>
</dbReference>
<name>A0A218YVF9_9HELO</name>
<dbReference type="PROSITE" id="PS50035">
    <property type="entry name" value="PLD"/>
    <property type="match status" value="1"/>
</dbReference>
<dbReference type="OrthoDB" id="10250191at2759"/>
<dbReference type="EC" id="2.7.8.5" evidence="10"/>
<keyword evidence="10" id="KW-0496">Mitochondrion</keyword>
<keyword evidence="13" id="KW-1185">Reference proteome</keyword>
<evidence type="ECO:0000313" key="12">
    <source>
        <dbReference type="EMBL" id="OWO99766.1"/>
    </source>
</evidence>
<evidence type="ECO:0000259" key="11">
    <source>
        <dbReference type="PROSITE" id="PS50035"/>
    </source>
</evidence>
<comment type="similarity">
    <text evidence="2 10">Belongs to the CDP-alcohol phosphatidyltransferase class-II family.</text>
</comment>
<dbReference type="CDD" id="cd09137">
    <property type="entry name" value="PLDc_PGS1_euk_2"/>
    <property type="match status" value="1"/>
</dbReference>
<dbReference type="PANTHER" id="PTHR12586">
    <property type="entry name" value="CDP-DIACYLGLYCEROL--SERINE O-PHOSPHATIDYLTRANSFERASE"/>
    <property type="match status" value="1"/>
</dbReference>
<evidence type="ECO:0000256" key="1">
    <source>
        <dbReference type="ARBA" id="ARBA00005042"/>
    </source>
</evidence>
<keyword evidence="4 10" id="KW-0808">Transferase</keyword>
<gene>
    <name evidence="12" type="ORF">B2J93_6821</name>
</gene>
<accession>A0A218YVF9</accession>
<dbReference type="GO" id="GO:0005739">
    <property type="term" value="C:mitochondrion"/>
    <property type="evidence" value="ECO:0007669"/>
    <property type="project" value="UniProtKB-SubCell"/>
</dbReference>
<protein>
    <recommendedName>
        <fullName evidence="10">CDP-diacylglycerol--glycerol-3-phosphate 3-phosphatidyltransferase</fullName>
        <ecNumber evidence="10">2.7.8.5</ecNumber>
    </recommendedName>
</protein>
<keyword evidence="10" id="KW-0547">Nucleotide-binding</keyword>
<dbReference type="GO" id="GO:0032049">
    <property type="term" value="P:cardiolipin biosynthetic process"/>
    <property type="evidence" value="ECO:0007669"/>
    <property type="project" value="InterPro"/>
</dbReference>
<dbReference type="GO" id="GO:0008444">
    <property type="term" value="F:CDP-diacylglycerol-glycerol-3-phosphate 3-phosphatidyltransferase activity"/>
    <property type="evidence" value="ECO:0007669"/>
    <property type="project" value="UniProtKB-EC"/>
</dbReference>
<dbReference type="GO" id="GO:0005524">
    <property type="term" value="F:ATP binding"/>
    <property type="evidence" value="ECO:0007669"/>
    <property type="project" value="UniProtKB-KW"/>
</dbReference>
<evidence type="ECO:0000313" key="13">
    <source>
        <dbReference type="Proteomes" id="UP000242519"/>
    </source>
</evidence>
<dbReference type="InterPro" id="IPR001736">
    <property type="entry name" value="PLipase_D/transphosphatidylase"/>
</dbReference>
<comment type="catalytic activity">
    <reaction evidence="9 10">
        <text>a CDP-1,2-diacyl-sn-glycerol + sn-glycerol 3-phosphate = a 1,2-diacyl-sn-glycero-3-phospho-(1'-sn-glycero-3'-phosphate) + CMP + H(+)</text>
        <dbReference type="Rhea" id="RHEA:12593"/>
        <dbReference type="ChEBI" id="CHEBI:15378"/>
        <dbReference type="ChEBI" id="CHEBI:57597"/>
        <dbReference type="ChEBI" id="CHEBI:58332"/>
        <dbReference type="ChEBI" id="CHEBI:60110"/>
        <dbReference type="ChEBI" id="CHEBI:60377"/>
        <dbReference type="EC" id="2.7.8.5"/>
    </reaction>
</comment>
<feature type="domain" description="PLD phosphodiesterase" evidence="11">
    <location>
        <begin position="131"/>
        <end position="157"/>
    </location>
</feature>
<dbReference type="InterPro" id="IPR016270">
    <property type="entry name" value="PGS1"/>
</dbReference>
<evidence type="ECO:0000256" key="9">
    <source>
        <dbReference type="ARBA" id="ARBA00048586"/>
    </source>
</evidence>
<keyword evidence="6 10" id="KW-0443">Lipid metabolism</keyword>